<reference evidence="1 2" key="1">
    <citation type="submission" date="2017-07" db="EMBL/GenBank/DDBJ databases">
        <title>Leptospira spp. isolated from tropical soils.</title>
        <authorList>
            <person name="Thibeaux R."/>
            <person name="Iraola G."/>
            <person name="Ferres I."/>
            <person name="Bierque E."/>
            <person name="Girault D."/>
            <person name="Soupe-Gilbert M.-E."/>
            <person name="Picardeau M."/>
            <person name="Goarant C."/>
        </authorList>
    </citation>
    <scope>NUCLEOTIDE SEQUENCE [LARGE SCALE GENOMIC DNA]</scope>
    <source>
        <strain evidence="1 2">MCA1-C-A1</strain>
    </source>
</reference>
<sequence>MKFFIRLSLFFLTFLGLYSGFVYFVSPQKIPKQSWWQHNRVRVESFLTEGRDSKYVIVGSSMSDRMLPKQNSGWFNLSLVGEGALTGLSILKNSDTSPKFVLIEVNQLSVKENEKFSKENTDPFFIFTRRNFPVLKSEKQPLNYAVGFVIQFTDRFFAAEIKQDPKEKNEALEISKRLKHEHLEEVKRWYGAAVEQKKLNDRMTYLSSILKELEAKGVRPIFFEMPMHPEILASAKETRTRETVLKNFPPSQYIWFIDNKDIYEDSDALHLAYPEADRFLSKLKEYAESFP</sequence>
<comment type="caution">
    <text evidence="1">The sequence shown here is derived from an EMBL/GenBank/DDBJ whole genome shotgun (WGS) entry which is preliminary data.</text>
</comment>
<protein>
    <recommendedName>
        <fullName evidence="3">DUF1574 domain-containing protein</fullName>
    </recommendedName>
</protein>
<dbReference type="RefSeq" id="WP_100707953.1">
    <property type="nucleotide sequence ID" value="NZ_NPDL01000014.1"/>
</dbReference>
<dbReference type="EMBL" id="NPDN01000009">
    <property type="protein sequence ID" value="PJZ24357.1"/>
    <property type="molecule type" value="Genomic_DNA"/>
</dbReference>
<accession>A0A2M9X9I2</accession>
<evidence type="ECO:0008006" key="3">
    <source>
        <dbReference type="Google" id="ProtNLM"/>
    </source>
</evidence>
<keyword evidence="2" id="KW-1185">Reference proteome</keyword>
<dbReference type="AlphaFoldDB" id="A0A2M9X9I2"/>
<evidence type="ECO:0000313" key="1">
    <source>
        <dbReference type="EMBL" id="PJZ24357.1"/>
    </source>
</evidence>
<dbReference type="OrthoDB" id="321708at2"/>
<organism evidence="1 2">
    <name type="scientific">Leptospira hartskeerlii</name>
    <dbReference type="NCBI Taxonomy" id="2023177"/>
    <lineage>
        <taxon>Bacteria</taxon>
        <taxon>Pseudomonadati</taxon>
        <taxon>Spirochaetota</taxon>
        <taxon>Spirochaetia</taxon>
        <taxon>Leptospirales</taxon>
        <taxon>Leptospiraceae</taxon>
        <taxon>Leptospira</taxon>
    </lineage>
</organism>
<evidence type="ECO:0000313" key="2">
    <source>
        <dbReference type="Proteomes" id="UP000232196"/>
    </source>
</evidence>
<name>A0A2M9X9I2_9LEPT</name>
<proteinExistence type="predicted"/>
<dbReference type="Proteomes" id="UP000232196">
    <property type="component" value="Unassembled WGS sequence"/>
</dbReference>
<gene>
    <name evidence="1" type="ORF">CH357_17000</name>
</gene>